<sequence>MKTKFSARQDTIQPQRSLATIRPAKGRGESRDLSRALLATPVRNDLWRNDKRWQHIYPYRSVYEGHRPNIHYPLCSPESSLGTRFIQTLGEMGNLSGLFLSWIIEVPTRIGTNEALDQATNCFIAGSIAYKTANSMSVVAARKQYSRALTSLQQAITNDVDEVRLSGETMAAVLLLVCYEVRTNPGRTNQNLGSISN</sequence>
<protein>
    <submittedName>
        <fullName evidence="1">Uncharacterized protein</fullName>
    </submittedName>
</protein>
<proteinExistence type="predicted"/>
<dbReference type="EMBL" id="KZ678143">
    <property type="protein sequence ID" value="PSN61729.1"/>
    <property type="molecule type" value="Genomic_DNA"/>
</dbReference>
<evidence type="ECO:0000313" key="1">
    <source>
        <dbReference type="EMBL" id="PSN61729.1"/>
    </source>
</evidence>
<dbReference type="OrthoDB" id="5126878at2759"/>
<accession>A0A2T2N8I9</accession>
<organism evidence="1 2">
    <name type="scientific">Corynespora cassiicola Philippines</name>
    <dbReference type="NCBI Taxonomy" id="1448308"/>
    <lineage>
        <taxon>Eukaryota</taxon>
        <taxon>Fungi</taxon>
        <taxon>Dikarya</taxon>
        <taxon>Ascomycota</taxon>
        <taxon>Pezizomycotina</taxon>
        <taxon>Dothideomycetes</taxon>
        <taxon>Pleosporomycetidae</taxon>
        <taxon>Pleosporales</taxon>
        <taxon>Corynesporascaceae</taxon>
        <taxon>Corynespora</taxon>
    </lineage>
</organism>
<dbReference type="InterPro" id="IPR053178">
    <property type="entry name" value="Osmoadaptation_assoc"/>
</dbReference>
<dbReference type="PANTHER" id="PTHR38111:SF5">
    <property type="entry name" value="TRANSCRIPTION FACTOR DOMAIN-CONTAINING PROTEIN"/>
    <property type="match status" value="1"/>
</dbReference>
<keyword evidence="2" id="KW-1185">Reference proteome</keyword>
<dbReference type="Proteomes" id="UP000240883">
    <property type="component" value="Unassembled WGS sequence"/>
</dbReference>
<gene>
    <name evidence="1" type="ORF">BS50DRAFT_144923</name>
</gene>
<dbReference type="PANTHER" id="PTHR38111">
    <property type="entry name" value="ZN(2)-C6 FUNGAL-TYPE DOMAIN-CONTAINING PROTEIN-RELATED"/>
    <property type="match status" value="1"/>
</dbReference>
<dbReference type="AlphaFoldDB" id="A0A2T2N8I9"/>
<reference evidence="1 2" key="1">
    <citation type="journal article" date="2018" name="Front. Microbiol.">
        <title>Genome-Wide Analysis of Corynespora cassiicola Leaf Fall Disease Putative Effectors.</title>
        <authorList>
            <person name="Lopez D."/>
            <person name="Ribeiro S."/>
            <person name="Label P."/>
            <person name="Fumanal B."/>
            <person name="Venisse J.S."/>
            <person name="Kohler A."/>
            <person name="de Oliveira R.R."/>
            <person name="Labutti K."/>
            <person name="Lipzen A."/>
            <person name="Lail K."/>
            <person name="Bauer D."/>
            <person name="Ohm R.A."/>
            <person name="Barry K.W."/>
            <person name="Spatafora J."/>
            <person name="Grigoriev I.V."/>
            <person name="Martin F.M."/>
            <person name="Pujade-Renaud V."/>
        </authorList>
    </citation>
    <scope>NUCLEOTIDE SEQUENCE [LARGE SCALE GENOMIC DNA]</scope>
    <source>
        <strain evidence="1 2">Philippines</strain>
    </source>
</reference>
<name>A0A2T2N8I9_CORCC</name>
<evidence type="ECO:0000313" key="2">
    <source>
        <dbReference type="Proteomes" id="UP000240883"/>
    </source>
</evidence>